<evidence type="ECO:0000313" key="2">
    <source>
        <dbReference type="EMBL" id="KAK9121388.1"/>
    </source>
</evidence>
<dbReference type="AlphaFoldDB" id="A0AAP0NWB1"/>
<reference evidence="2 3" key="1">
    <citation type="submission" date="2024-01" db="EMBL/GenBank/DDBJ databases">
        <title>Genome assemblies of Stephania.</title>
        <authorList>
            <person name="Yang L."/>
        </authorList>
    </citation>
    <scope>NUCLEOTIDE SEQUENCE [LARGE SCALE GENOMIC DNA]</scope>
    <source>
        <strain evidence="2">YNDBR</strain>
        <tissue evidence="2">Leaf</tissue>
    </source>
</reference>
<dbReference type="PANTHER" id="PTHR45733:SF8">
    <property type="entry name" value="FORMIN-J"/>
    <property type="match status" value="1"/>
</dbReference>
<sequence>MSCPISYGNSPLGSPVSMSRYQSAPLPFGIAALLHDHASYASAVVNRHVKAYSPSLSPSASVISCLFSSVSPISASLSPSIQLPFPPPPPPPPLPLSSHIQSSPAPPPLYPPPPLFSEPSQNPTAAASTSMLPPPSPASFPPNYTTGPSKEVLSCSSYSSFSTPFGKGTFRAIGSSALSFLGPLSPEGGQFGEEGNVLVQKSDEASKAPESEMSELVNVFLSAVPNSDKGRSSEQSHQRASFGRKSDKVQLSSVVALVDFALDVDQVDNLIKFYPTKKKCNC</sequence>
<dbReference type="EMBL" id="JBBNAF010000008">
    <property type="protein sequence ID" value="KAK9121388.1"/>
    <property type="molecule type" value="Genomic_DNA"/>
</dbReference>
<feature type="region of interest" description="Disordered" evidence="1">
    <location>
        <begin position="84"/>
        <end position="145"/>
    </location>
</feature>
<keyword evidence="3" id="KW-1185">Reference proteome</keyword>
<dbReference type="InterPro" id="IPR051144">
    <property type="entry name" value="Formin_homology_domain"/>
</dbReference>
<gene>
    <name evidence="2" type="ORF">Syun_019005</name>
</gene>
<organism evidence="2 3">
    <name type="scientific">Stephania yunnanensis</name>
    <dbReference type="NCBI Taxonomy" id="152371"/>
    <lineage>
        <taxon>Eukaryota</taxon>
        <taxon>Viridiplantae</taxon>
        <taxon>Streptophyta</taxon>
        <taxon>Embryophyta</taxon>
        <taxon>Tracheophyta</taxon>
        <taxon>Spermatophyta</taxon>
        <taxon>Magnoliopsida</taxon>
        <taxon>Ranunculales</taxon>
        <taxon>Menispermaceae</taxon>
        <taxon>Menispermoideae</taxon>
        <taxon>Cissampelideae</taxon>
        <taxon>Stephania</taxon>
    </lineage>
</organism>
<dbReference type="Proteomes" id="UP001420932">
    <property type="component" value="Unassembled WGS sequence"/>
</dbReference>
<evidence type="ECO:0000256" key="1">
    <source>
        <dbReference type="SAM" id="MobiDB-lite"/>
    </source>
</evidence>
<protein>
    <submittedName>
        <fullName evidence="2">Uncharacterized protein</fullName>
    </submittedName>
</protein>
<evidence type="ECO:0000313" key="3">
    <source>
        <dbReference type="Proteomes" id="UP001420932"/>
    </source>
</evidence>
<dbReference type="SUPFAM" id="SSF101447">
    <property type="entry name" value="Formin homology 2 domain (FH2 domain)"/>
    <property type="match status" value="1"/>
</dbReference>
<feature type="compositionally biased region" description="Pro residues" evidence="1">
    <location>
        <begin position="84"/>
        <end position="95"/>
    </location>
</feature>
<proteinExistence type="predicted"/>
<name>A0AAP0NWB1_9MAGN</name>
<feature type="compositionally biased region" description="Pro residues" evidence="1">
    <location>
        <begin position="104"/>
        <end position="116"/>
    </location>
</feature>
<comment type="caution">
    <text evidence="2">The sequence shown here is derived from an EMBL/GenBank/DDBJ whole genome shotgun (WGS) entry which is preliminary data.</text>
</comment>
<dbReference type="PANTHER" id="PTHR45733">
    <property type="entry name" value="FORMIN-J"/>
    <property type="match status" value="1"/>
</dbReference>
<accession>A0AAP0NWB1</accession>